<reference evidence="2" key="1">
    <citation type="submission" date="2020-07" db="EMBL/GenBank/DDBJ databases">
        <authorList>
            <person name="Partida-Martinez L."/>
            <person name="Huntemann M."/>
            <person name="Clum A."/>
            <person name="Wang J."/>
            <person name="Palaniappan K."/>
            <person name="Ritter S."/>
            <person name="Chen I.-M."/>
            <person name="Stamatis D."/>
            <person name="Reddy T."/>
            <person name="O'Malley R."/>
            <person name="Daum C."/>
            <person name="Shapiro N."/>
            <person name="Ivanova N."/>
            <person name="Kyrpides N."/>
            <person name="Woyke T."/>
        </authorList>
    </citation>
    <scope>NUCLEOTIDE SEQUENCE [LARGE SCALE GENOMIC DNA]</scope>
    <source>
        <strain evidence="2">AT2.8</strain>
    </source>
</reference>
<accession>A0A852TIE3</accession>
<sequence length="235" mass="27174">MYRQFEKGECLYHNRLSSIGDIEGWKLEGRARINFENNLLYLENDLDPDIYGDDAHWVFWCPIDFPDKIMIEWEFYPIREPGLCMIFFAATGRYGENLFSTNLPVRNGRYPEYHSGEMNALHLSYFRHKHPDERAFRTCNLRKSHGFHLVAAGADPLPPVEDAIAPYHMRLVKYEGIVQFSINDLPLLEWEDDGVSFGSIYGGGKIGLRQMAPMKAAYANLTVHRAVLRPETKNV</sequence>
<proteinExistence type="predicted"/>
<dbReference type="Proteomes" id="UP000548423">
    <property type="component" value="Unassembled WGS sequence"/>
</dbReference>
<dbReference type="SUPFAM" id="SSF49899">
    <property type="entry name" value="Concanavalin A-like lectins/glucanases"/>
    <property type="match status" value="1"/>
</dbReference>
<gene>
    <name evidence="1" type="ORF">F4694_004820</name>
</gene>
<evidence type="ECO:0000313" key="2">
    <source>
        <dbReference type="Proteomes" id="UP000548423"/>
    </source>
</evidence>
<reference evidence="2" key="2">
    <citation type="submission" date="2020-08" db="EMBL/GenBank/DDBJ databases">
        <title>The Agave Microbiome: Exploring the role of microbial communities in plant adaptations to desert environments.</title>
        <authorList>
            <person name="Partida-Martinez L.P."/>
        </authorList>
    </citation>
    <scope>NUCLEOTIDE SEQUENCE [LARGE SCALE GENOMIC DNA]</scope>
    <source>
        <strain evidence="2">AT2.8</strain>
    </source>
</reference>
<organism evidence="1 2">
    <name type="scientific">Neobacillus niacini</name>
    <dbReference type="NCBI Taxonomy" id="86668"/>
    <lineage>
        <taxon>Bacteria</taxon>
        <taxon>Bacillati</taxon>
        <taxon>Bacillota</taxon>
        <taxon>Bacilli</taxon>
        <taxon>Bacillales</taxon>
        <taxon>Bacillaceae</taxon>
        <taxon>Neobacillus</taxon>
    </lineage>
</organism>
<dbReference type="EMBL" id="JACCBX010000011">
    <property type="protein sequence ID" value="NYE07979.1"/>
    <property type="molecule type" value="Genomic_DNA"/>
</dbReference>
<name>A0A852TIE3_9BACI</name>
<evidence type="ECO:0008006" key="3">
    <source>
        <dbReference type="Google" id="ProtNLM"/>
    </source>
</evidence>
<evidence type="ECO:0000313" key="1">
    <source>
        <dbReference type="EMBL" id="NYE07979.1"/>
    </source>
</evidence>
<dbReference type="AlphaFoldDB" id="A0A852TIE3"/>
<dbReference type="Gene3D" id="2.60.120.200">
    <property type="match status" value="1"/>
</dbReference>
<dbReference type="Pfam" id="PF09224">
    <property type="entry name" value="DUF1961"/>
    <property type="match status" value="1"/>
</dbReference>
<protein>
    <recommendedName>
        <fullName evidence="3">DUF1961 family protein</fullName>
    </recommendedName>
</protein>
<comment type="caution">
    <text evidence="1">The sequence shown here is derived from an EMBL/GenBank/DDBJ whole genome shotgun (WGS) entry which is preliminary data.</text>
</comment>
<dbReference type="InterPro" id="IPR015305">
    <property type="entry name" value="DUF1961"/>
</dbReference>
<dbReference type="InterPro" id="IPR013320">
    <property type="entry name" value="ConA-like_dom_sf"/>
</dbReference>